<evidence type="ECO:0000313" key="1">
    <source>
        <dbReference type="EMBL" id="MED6247045.1"/>
    </source>
</evidence>
<keyword evidence="2" id="KW-1185">Reference proteome</keyword>
<comment type="caution">
    <text evidence="1">The sequence shown here is derived from an EMBL/GenBank/DDBJ whole genome shotgun (WGS) entry which is preliminary data.</text>
</comment>
<evidence type="ECO:0000313" key="2">
    <source>
        <dbReference type="Proteomes" id="UP001345963"/>
    </source>
</evidence>
<dbReference type="SUPFAM" id="SSF53098">
    <property type="entry name" value="Ribonuclease H-like"/>
    <property type="match status" value="1"/>
</dbReference>
<dbReference type="InterPro" id="IPR036397">
    <property type="entry name" value="RNaseH_sf"/>
</dbReference>
<name>A0ABU7BBR4_9TELE</name>
<sequence>MCAMPATALTIKQETKPIPIEVRDKHIKTRHEEYFIIPQKCYFLFLLIFQVSQPFELVGMDLIGKVVKTEAGNQYTAVMIDYFTKWSEAYLCHLKQQQMLHNTLLSSFMALGPLSES</sequence>
<dbReference type="InterPro" id="IPR012337">
    <property type="entry name" value="RNaseH-like_sf"/>
</dbReference>
<gene>
    <name evidence="1" type="ORF">ATANTOWER_028622</name>
</gene>
<dbReference type="EMBL" id="JAHUTI010046560">
    <property type="protein sequence ID" value="MED6247045.1"/>
    <property type="molecule type" value="Genomic_DNA"/>
</dbReference>
<reference evidence="1 2" key="1">
    <citation type="submission" date="2021-07" db="EMBL/GenBank/DDBJ databases">
        <authorList>
            <person name="Palmer J.M."/>
        </authorList>
    </citation>
    <scope>NUCLEOTIDE SEQUENCE [LARGE SCALE GENOMIC DNA]</scope>
    <source>
        <strain evidence="1 2">AT_MEX2019</strain>
        <tissue evidence="1">Muscle</tissue>
    </source>
</reference>
<protein>
    <recommendedName>
        <fullName evidence="3">Integrase catalytic domain-containing protein</fullName>
    </recommendedName>
</protein>
<dbReference type="Proteomes" id="UP001345963">
    <property type="component" value="Unassembled WGS sequence"/>
</dbReference>
<organism evidence="1 2">
    <name type="scientific">Ataeniobius toweri</name>
    <dbReference type="NCBI Taxonomy" id="208326"/>
    <lineage>
        <taxon>Eukaryota</taxon>
        <taxon>Metazoa</taxon>
        <taxon>Chordata</taxon>
        <taxon>Craniata</taxon>
        <taxon>Vertebrata</taxon>
        <taxon>Euteleostomi</taxon>
        <taxon>Actinopterygii</taxon>
        <taxon>Neopterygii</taxon>
        <taxon>Teleostei</taxon>
        <taxon>Neoteleostei</taxon>
        <taxon>Acanthomorphata</taxon>
        <taxon>Ovalentaria</taxon>
        <taxon>Atherinomorphae</taxon>
        <taxon>Cyprinodontiformes</taxon>
        <taxon>Goodeidae</taxon>
        <taxon>Ataeniobius</taxon>
    </lineage>
</organism>
<proteinExistence type="predicted"/>
<accession>A0ABU7BBR4</accession>
<evidence type="ECO:0008006" key="3">
    <source>
        <dbReference type="Google" id="ProtNLM"/>
    </source>
</evidence>
<dbReference type="Gene3D" id="3.30.420.10">
    <property type="entry name" value="Ribonuclease H-like superfamily/Ribonuclease H"/>
    <property type="match status" value="1"/>
</dbReference>